<name>A0A0K2V265_LEPSM</name>
<dbReference type="EMBL" id="HACA01026994">
    <property type="protein sequence ID" value="CDW44355.1"/>
    <property type="molecule type" value="Transcribed_RNA"/>
</dbReference>
<sequence length="184" mass="21314">MGNLCSDNKSCSPNAKGRNAPRDLNALLVEIRTPEDTEISPWAKKFRSYLKENTPELEPVFDFVIVCNVLRSKENELKNVTAIKWRVVEIHKERRELLNQIGSTFFFEDAPTPIILANRVLRDTIVGRLQELEKDKSLSEAYELVWQARCDYMVWKGGLDMAYQKFLRYENRPASFVAVLMSIL</sequence>
<accession>A0A0K2V265</accession>
<organism evidence="1">
    <name type="scientific">Lepeophtheirus salmonis</name>
    <name type="common">Salmon louse</name>
    <name type="synonym">Caligus salmonis</name>
    <dbReference type="NCBI Taxonomy" id="72036"/>
    <lineage>
        <taxon>Eukaryota</taxon>
        <taxon>Metazoa</taxon>
        <taxon>Ecdysozoa</taxon>
        <taxon>Arthropoda</taxon>
        <taxon>Crustacea</taxon>
        <taxon>Multicrustacea</taxon>
        <taxon>Hexanauplia</taxon>
        <taxon>Copepoda</taxon>
        <taxon>Siphonostomatoida</taxon>
        <taxon>Caligidae</taxon>
        <taxon>Lepeophtheirus</taxon>
    </lineage>
</organism>
<protein>
    <submittedName>
        <fullName evidence="1">Uncharacterized protein</fullName>
    </submittedName>
</protein>
<proteinExistence type="predicted"/>
<reference evidence="1" key="1">
    <citation type="submission" date="2014-05" db="EMBL/GenBank/DDBJ databases">
        <authorList>
            <person name="Chronopoulou M."/>
        </authorList>
    </citation>
    <scope>NUCLEOTIDE SEQUENCE</scope>
    <source>
        <tissue evidence="1">Whole organism</tissue>
    </source>
</reference>
<dbReference type="AlphaFoldDB" id="A0A0K2V265"/>
<evidence type="ECO:0000313" key="1">
    <source>
        <dbReference type="EMBL" id="CDW44355.1"/>
    </source>
</evidence>